<dbReference type="AlphaFoldDB" id="A0A7J6H2W9"/>
<dbReference type="EMBL" id="JAATIQ010000118">
    <property type="protein sequence ID" value="KAF4380570.1"/>
    <property type="molecule type" value="Genomic_DNA"/>
</dbReference>
<dbReference type="PANTHER" id="PTHR33223:SF6">
    <property type="entry name" value="CCHC-TYPE DOMAIN-CONTAINING PROTEIN"/>
    <property type="match status" value="1"/>
</dbReference>
<dbReference type="InterPro" id="IPR005162">
    <property type="entry name" value="Retrotrans_gag_dom"/>
</dbReference>
<evidence type="ECO:0000313" key="5">
    <source>
        <dbReference type="Proteomes" id="UP000525078"/>
    </source>
</evidence>
<dbReference type="Proteomes" id="UP000525078">
    <property type="component" value="Unassembled WGS sequence"/>
</dbReference>
<feature type="domain" description="Retrotransposon gag" evidence="2">
    <location>
        <begin position="251"/>
        <end position="338"/>
    </location>
</feature>
<proteinExistence type="predicted"/>
<reference evidence="5 6" key="1">
    <citation type="journal article" date="2020" name="bioRxiv">
        <title>Sequence and annotation of 42 cannabis genomes reveals extensive copy number variation in cannabinoid synthesis and pathogen resistance genes.</title>
        <authorList>
            <person name="Mckernan K.J."/>
            <person name="Helbert Y."/>
            <person name="Kane L.T."/>
            <person name="Ebling H."/>
            <person name="Zhang L."/>
            <person name="Liu B."/>
            <person name="Eaton Z."/>
            <person name="Mclaughlin S."/>
            <person name="Kingan S."/>
            <person name="Baybayan P."/>
            <person name="Concepcion G."/>
            <person name="Jordan M."/>
            <person name="Riva A."/>
            <person name="Barbazuk W."/>
            <person name="Harkins T."/>
        </authorList>
    </citation>
    <scope>NUCLEOTIDE SEQUENCE [LARGE SCALE GENOMIC DNA]</scope>
    <source>
        <strain evidence="5 6">cv. Jamaican Lion 4</strain>
        <strain evidence="3">Father</strain>
        <strain evidence="4">Mother</strain>
        <tissue evidence="4">Leaf</tissue>
    </source>
</reference>
<feature type="compositionally biased region" description="Basic and acidic residues" evidence="1">
    <location>
        <begin position="197"/>
        <end position="210"/>
    </location>
</feature>
<feature type="region of interest" description="Disordered" evidence="1">
    <location>
        <begin position="98"/>
        <end position="136"/>
    </location>
</feature>
<dbReference type="EMBL" id="JAATIP010000031">
    <property type="protein sequence ID" value="KAF4389557.1"/>
    <property type="molecule type" value="Genomic_DNA"/>
</dbReference>
<evidence type="ECO:0000313" key="3">
    <source>
        <dbReference type="EMBL" id="KAF4380570.1"/>
    </source>
</evidence>
<evidence type="ECO:0000313" key="6">
    <source>
        <dbReference type="Proteomes" id="UP000583929"/>
    </source>
</evidence>
<accession>A0A7J6H2W9</accession>
<organism evidence="4 5">
    <name type="scientific">Cannabis sativa</name>
    <name type="common">Hemp</name>
    <name type="synonym">Marijuana</name>
    <dbReference type="NCBI Taxonomy" id="3483"/>
    <lineage>
        <taxon>Eukaryota</taxon>
        <taxon>Viridiplantae</taxon>
        <taxon>Streptophyta</taxon>
        <taxon>Embryophyta</taxon>
        <taxon>Tracheophyta</taxon>
        <taxon>Spermatophyta</taxon>
        <taxon>Magnoliopsida</taxon>
        <taxon>eudicotyledons</taxon>
        <taxon>Gunneridae</taxon>
        <taxon>Pentapetalae</taxon>
        <taxon>rosids</taxon>
        <taxon>fabids</taxon>
        <taxon>Rosales</taxon>
        <taxon>Cannabaceae</taxon>
        <taxon>Cannabis</taxon>
    </lineage>
</organism>
<comment type="caution">
    <text evidence="4">The sequence shown here is derived from an EMBL/GenBank/DDBJ whole genome shotgun (WGS) entry which is preliminary data.</text>
</comment>
<dbReference type="Pfam" id="PF03732">
    <property type="entry name" value="Retrotrans_gag"/>
    <property type="match status" value="1"/>
</dbReference>
<name>A0A7J6H2W9_CANSA</name>
<sequence length="592" mass="65828">MALKITMAWNRSTTCPQNLSTSLAERSMGIAMSMKPTTKNSIFILKGRLAQWAGHSSTPSNSLSKFRFHIPIASAKAPFCITKVALKLADLQPLPFEEPRKAGNPREVMTNTRSSKKVVESVQSGEEESQSPIHGDWDSMKERVESHERGIAVISEKLDLLLRGQARMATELTDGPRSPIGRSVQPPIGSSGSGNQNREEVGGYGGRRSEFRPRNIELPLFAGTDPDDWTYRAERYFGLQRLTAEEQLEAAILCLEGPALRWFRWENRRREIRSWGELKDLLLRRFLPAHEGSAYDRFLALQQTSTVQEYRQQFEALTASLGTVAEPLLESAFMKGLNAEIQGTLRLLEPVGLEKTMEMAEVVEANPKVIRAFCSGPSKVLSPTKLNPLNPAGPTQRHFNGLIGSNNAKAFQHPLNSSRASTPNNQRRELEMGKGYRRLTETEVQEKRARGVCFKQQVISVHQWLYAKYCCVGRTQIIKPYNAPASDANFTGSTGQRDSMENNNEPVLMAWVAAIAASDSPAGSSTSFFLVFCEMERSTANCNEGTGLEEKRMANKELIGPLLKPQHSTDFTALSLAFTEELTTLEATNSQK</sequence>
<gene>
    <name evidence="4" type="ORF">F8388_009690</name>
    <name evidence="3" type="ORF">G4B88_008721</name>
</gene>
<feature type="region of interest" description="Disordered" evidence="1">
    <location>
        <begin position="172"/>
        <end position="210"/>
    </location>
</feature>
<evidence type="ECO:0000256" key="1">
    <source>
        <dbReference type="SAM" id="MobiDB-lite"/>
    </source>
</evidence>
<keyword evidence="6" id="KW-1185">Reference proteome</keyword>
<evidence type="ECO:0000313" key="4">
    <source>
        <dbReference type="EMBL" id="KAF4389557.1"/>
    </source>
</evidence>
<dbReference type="PANTHER" id="PTHR33223">
    <property type="entry name" value="CCHC-TYPE DOMAIN-CONTAINING PROTEIN"/>
    <property type="match status" value="1"/>
</dbReference>
<protein>
    <recommendedName>
        <fullName evidence="2">Retrotransposon gag domain-containing protein</fullName>
    </recommendedName>
</protein>
<dbReference type="Proteomes" id="UP000583929">
    <property type="component" value="Unassembled WGS sequence"/>
</dbReference>
<evidence type="ECO:0000259" key="2">
    <source>
        <dbReference type="Pfam" id="PF03732"/>
    </source>
</evidence>